<name>A0A4Z2FKZ9_9TELE</name>
<dbReference type="EMBL" id="SRLO01001073">
    <property type="protein sequence ID" value="TNN41917.1"/>
    <property type="molecule type" value="Genomic_DNA"/>
</dbReference>
<sequence length="179" mass="19740">MPRPFPRWSGSAVRSAFNAMAARGYGLQVMARMVKVPAAQSAGAQCCIKSPQVYSQSRSSVTMATAHNTSTGCAFQHPRSIFKKSLHIKASANREKSLRAKYGLVTANLLRRRREPRAQKHRAEGAGEKMGCTERDVLHSYLILFRSDPSTLRARLSPDPVLLHRKTANRLGGGRGRLP</sequence>
<gene>
    <name evidence="1" type="ORF">EYF80_047913</name>
</gene>
<organism evidence="1 2">
    <name type="scientific">Liparis tanakae</name>
    <name type="common">Tanaka's snailfish</name>
    <dbReference type="NCBI Taxonomy" id="230148"/>
    <lineage>
        <taxon>Eukaryota</taxon>
        <taxon>Metazoa</taxon>
        <taxon>Chordata</taxon>
        <taxon>Craniata</taxon>
        <taxon>Vertebrata</taxon>
        <taxon>Euteleostomi</taxon>
        <taxon>Actinopterygii</taxon>
        <taxon>Neopterygii</taxon>
        <taxon>Teleostei</taxon>
        <taxon>Neoteleostei</taxon>
        <taxon>Acanthomorphata</taxon>
        <taxon>Eupercaria</taxon>
        <taxon>Perciformes</taxon>
        <taxon>Cottioidei</taxon>
        <taxon>Cottales</taxon>
        <taxon>Liparidae</taxon>
        <taxon>Liparis</taxon>
    </lineage>
</organism>
<evidence type="ECO:0000313" key="2">
    <source>
        <dbReference type="Proteomes" id="UP000314294"/>
    </source>
</evidence>
<protein>
    <submittedName>
        <fullName evidence="1">Uncharacterized protein</fullName>
    </submittedName>
</protein>
<accession>A0A4Z2FKZ9</accession>
<dbReference type="Proteomes" id="UP000314294">
    <property type="component" value="Unassembled WGS sequence"/>
</dbReference>
<dbReference type="AlphaFoldDB" id="A0A4Z2FKZ9"/>
<evidence type="ECO:0000313" key="1">
    <source>
        <dbReference type="EMBL" id="TNN41917.1"/>
    </source>
</evidence>
<keyword evidence="2" id="KW-1185">Reference proteome</keyword>
<proteinExistence type="predicted"/>
<comment type="caution">
    <text evidence="1">The sequence shown here is derived from an EMBL/GenBank/DDBJ whole genome shotgun (WGS) entry which is preliminary data.</text>
</comment>
<reference evidence="1 2" key="1">
    <citation type="submission" date="2019-03" db="EMBL/GenBank/DDBJ databases">
        <title>First draft genome of Liparis tanakae, snailfish: a comprehensive survey of snailfish specific genes.</title>
        <authorList>
            <person name="Kim W."/>
            <person name="Song I."/>
            <person name="Jeong J.-H."/>
            <person name="Kim D."/>
            <person name="Kim S."/>
            <person name="Ryu S."/>
            <person name="Song J.Y."/>
            <person name="Lee S.K."/>
        </authorList>
    </citation>
    <scope>NUCLEOTIDE SEQUENCE [LARGE SCALE GENOMIC DNA]</scope>
    <source>
        <tissue evidence="1">Muscle</tissue>
    </source>
</reference>